<gene>
    <name evidence="1" type="ORF">METZ01_LOCUS515973</name>
</gene>
<name>A0A383F2E8_9ZZZZ</name>
<proteinExistence type="predicted"/>
<dbReference type="AlphaFoldDB" id="A0A383F2E8"/>
<evidence type="ECO:0000313" key="1">
    <source>
        <dbReference type="EMBL" id="SVE63119.1"/>
    </source>
</evidence>
<dbReference type="EMBL" id="UINC01230830">
    <property type="protein sequence ID" value="SVE63119.1"/>
    <property type="molecule type" value="Genomic_DNA"/>
</dbReference>
<protein>
    <submittedName>
        <fullName evidence="1">Uncharacterized protein</fullName>
    </submittedName>
</protein>
<accession>A0A383F2E8</accession>
<organism evidence="1">
    <name type="scientific">marine metagenome</name>
    <dbReference type="NCBI Taxonomy" id="408172"/>
    <lineage>
        <taxon>unclassified sequences</taxon>
        <taxon>metagenomes</taxon>
        <taxon>ecological metagenomes</taxon>
    </lineage>
</organism>
<sequence length="26" mass="2856">MSRILAALLICAFFKGSFAQQEALAR</sequence>
<reference evidence="1" key="1">
    <citation type="submission" date="2018-05" db="EMBL/GenBank/DDBJ databases">
        <authorList>
            <person name="Lanie J.A."/>
            <person name="Ng W.-L."/>
            <person name="Kazmierczak K.M."/>
            <person name="Andrzejewski T.M."/>
            <person name="Davidsen T.M."/>
            <person name="Wayne K.J."/>
            <person name="Tettelin H."/>
            <person name="Glass J.I."/>
            <person name="Rusch D."/>
            <person name="Podicherti R."/>
            <person name="Tsui H.-C.T."/>
            <person name="Winkler M.E."/>
        </authorList>
    </citation>
    <scope>NUCLEOTIDE SEQUENCE</scope>
</reference>
<feature type="non-terminal residue" evidence="1">
    <location>
        <position position="26"/>
    </location>
</feature>